<evidence type="ECO:0000256" key="1">
    <source>
        <dbReference type="ARBA" id="ARBA00007274"/>
    </source>
</evidence>
<dbReference type="InterPro" id="IPR001451">
    <property type="entry name" value="Hexapep"/>
</dbReference>
<evidence type="ECO:0000313" key="7">
    <source>
        <dbReference type="EMBL" id="MST84641.1"/>
    </source>
</evidence>
<dbReference type="CDD" id="cd03357">
    <property type="entry name" value="LbH_MAT_GAT"/>
    <property type="match status" value="1"/>
</dbReference>
<proteinExistence type="inferred from homology"/>
<sequence>MKTEFEKMRSQELYHIDDPEIQQSCNETKELLLAFNQTTLTSPNFRLLLQRVAPGIPDSSVICPPFYCDHASSNHIGEHVFINYNCTFLGGAIITIGNHVLIGPNCQLLTPQHPMNYLDRRKPMETSYPITIGDDTWLGGGVTVLPGVTIGKRCIIGAGAVVVHDIPDDSLAVGNPAVVKRRLNNESTKQG</sequence>
<comment type="function">
    <text evidence="4">Acetyltransferase implicated in the O-acetylation of Nod factors.</text>
</comment>
<dbReference type="GO" id="GO:0016407">
    <property type="term" value="F:acetyltransferase activity"/>
    <property type="evidence" value="ECO:0007669"/>
    <property type="project" value="InterPro"/>
</dbReference>
<keyword evidence="3" id="KW-0012">Acyltransferase</keyword>
<dbReference type="PANTHER" id="PTHR23416:SF23">
    <property type="entry name" value="ACETYLTRANSFERASE C18B11.09C-RELATED"/>
    <property type="match status" value="1"/>
</dbReference>
<name>A0A7K0KFC1_9BACT</name>
<reference evidence="7 8" key="1">
    <citation type="submission" date="2019-08" db="EMBL/GenBank/DDBJ databases">
        <title>In-depth cultivation of the pig gut microbiome towards novel bacterial diversity and tailored functional studies.</title>
        <authorList>
            <person name="Wylensek D."/>
            <person name="Hitch T.C.A."/>
            <person name="Clavel T."/>
        </authorList>
    </citation>
    <scope>NUCLEOTIDE SEQUENCE [LARGE SCALE GENOMIC DNA]</scope>
    <source>
        <strain evidence="7 8">LKV-178-WT-2A</strain>
    </source>
</reference>
<evidence type="ECO:0000256" key="4">
    <source>
        <dbReference type="ARBA" id="ARBA00055587"/>
    </source>
</evidence>
<dbReference type="InterPro" id="IPR024688">
    <property type="entry name" value="Mac_dom"/>
</dbReference>
<gene>
    <name evidence="7" type="ORF">FYJ73_08155</name>
</gene>
<dbReference type="InterPro" id="IPR011004">
    <property type="entry name" value="Trimer_LpxA-like_sf"/>
</dbReference>
<dbReference type="Proteomes" id="UP000438914">
    <property type="component" value="Unassembled WGS sequence"/>
</dbReference>
<dbReference type="GO" id="GO:0005829">
    <property type="term" value="C:cytosol"/>
    <property type="evidence" value="ECO:0007669"/>
    <property type="project" value="TreeGrafter"/>
</dbReference>
<dbReference type="Pfam" id="PF00132">
    <property type="entry name" value="Hexapep"/>
    <property type="match status" value="1"/>
</dbReference>
<feature type="domain" description="Maltose/galactoside acetyltransferase" evidence="6">
    <location>
        <begin position="5"/>
        <end position="58"/>
    </location>
</feature>
<dbReference type="SUPFAM" id="SSF51161">
    <property type="entry name" value="Trimeric LpxA-like enzymes"/>
    <property type="match status" value="1"/>
</dbReference>
<dbReference type="PANTHER" id="PTHR23416">
    <property type="entry name" value="SIALIC ACID SYNTHASE-RELATED"/>
    <property type="match status" value="1"/>
</dbReference>
<dbReference type="GO" id="GO:0008374">
    <property type="term" value="F:O-acyltransferase activity"/>
    <property type="evidence" value="ECO:0007669"/>
    <property type="project" value="TreeGrafter"/>
</dbReference>
<dbReference type="SMART" id="SM01266">
    <property type="entry name" value="Mac"/>
    <property type="match status" value="1"/>
</dbReference>
<evidence type="ECO:0000256" key="2">
    <source>
        <dbReference type="ARBA" id="ARBA00022679"/>
    </source>
</evidence>
<protein>
    <recommendedName>
        <fullName evidence="5">Nodulation protein L</fullName>
    </recommendedName>
</protein>
<organism evidence="7 8">
    <name type="scientific">Hallella mizrahii</name>
    <dbReference type="NCBI Taxonomy" id="2606637"/>
    <lineage>
        <taxon>Bacteria</taxon>
        <taxon>Pseudomonadati</taxon>
        <taxon>Bacteroidota</taxon>
        <taxon>Bacteroidia</taxon>
        <taxon>Bacteroidales</taxon>
        <taxon>Prevotellaceae</taxon>
        <taxon>Hallella</taxon>
    </lineage>
</organism>
<dbReference type="RefSeq" id="WP_154534225.1">
    <property type="nucleotide sequence ID" value="NZ_VUNG01000018.1"/>
</dbReference>
<keyword evidence="2 7" id="KW-0808">Transferase</keyword>
<comment type="similarity">
    <text evidence="1">Belongs to the transferase hexapeptide repeat family.</text>
</comment>
<dbReference type="AlphaFoldDB" id="A0A7K0KFC1"/>
<dbReference type="FunFam" id="2.160.10.10:FF:000025">
    <property type="entry name" value="Hexapeptide-repeat containing-acetyltransferase"/>
    <property type="match status" value="1"/>
</dbReference>
<accession>A0A7K0KFC1</accession>
<comment type="caution">
    <text evidence="7">The sequence shown here is derived from an EMBL/GenBank/DDBJ whole genome shotgun (WGS) entry which is preliminary data.</text>
</comment>
<evidence type="ECO:0000259" key="6">
    <source>
        <dbReference type="SMART" id="SM01266"/>
    </source>
</evidence>
<dbReference type="Pfam" id="PF12464">
    <property type="entry name" value="Mac"/>
    <property type="match status" value="1"/>
</dbReference>
<dbReference type="EMBL" id="VUNG01000018">
    <property type="protein sequence ID" value="MST84641.1"/>
    <property type="molecule type" value="Genomic_DNA"/>
</dbReference>
<dbReference type="InterPro" id="IPR051159">
    <property type="entry name" value="Hexapeptide_acetyltransf"/>
</dbReference>
<evidence type="ECO:0000256" key="5">
    <source>
        <dbReference type="ARBA" id="ARBA00067695"/>
    </source>
</evidence>
<evidence type="ECO:0000313" key="8">
    <source>
        <dbReference type="Proteomes" id="UP000438914"/>
    </source>
</evidence>
<dbReference type="Gene3D" id="2.160.10.10">
    <property type="entry name" value="Hexapeptide repeat proteins"/>
    <property type="match status" value="1"/>
</dbReference>
<evidence type="ECO:0000256" key="3">
    <source>
        <dbReference type="ARBA" id="ARBA00023315"/>
    </source>
</evidence>
<keyword evidence="8" id="KW-1185">Reference proteome</keyword>